<dbReference type="KEGG" id="tasa:A1Q1_06560"/>
<evidence type="ECO:0000256" key="4">
    <source>
        <dbReference type="ARBA" id="ARBA00022723"/>
    </source>
</evidence>
<keyword evidence="4 11" id="KW-0479">Metal-binding</keyword>
<feature type="binding site" evidence="11">
    <location>
        <position position="515"/>
    </location>
    <ligand>
        <name>Mg(2+)</name>
        <dbReference type="ChEBI" id="CHEBI:18420"/>
    </ligand>
</feature>
<dbReference type="CDD" id="cd02005">
    <property type="entry name" value="TPP_PDC_IPDC"/>
    <property type="match status" value="1"/>
</dbReference>
<dbReference type="InterPro" id="IPR012001">
    <property type="entry name" value="Thiamin_PyroP_enz_TPP-bd_dom"/>
</dbReference>
<name>J5Q259_TRIAS</name>
<dbReference type="Gene3D" id="3.40.50.970">
    <property type="match status" value="2"/>
</dbReference>
<feature type="domain" description="Thiamine pyrophosphate enzyme TPP-binding" evidence="14">
    <location>
        <begin position="446"/>
        <end position="571"/>
    </location>
</feature>
<keyword evidence="7" id="KW-0809">Transit peptide</keyword>
<dbReference type="SUPFAM" id="SSF52518">
    <property type="entry name" value="Thiamin diphosphate-binding fold (THDP-binding)"/>
    <property type="match status" value="2"/>
</dbReference>
<dbReference type="GO" id="GO:0000287">
    <property type="term" value="F:magnesium ion binding"/>
    <property type="evidence" value="ECO:0007669"/>
    <property type="project" value="InterPro"/>
</dbReference>
<dbReference type="CDD" id="cd07038">
    <property type="entry name" value="TPP_PYR_PDC_IPDC_like"/>
    <property type="match status" value="1"/>
</dbReference>
<dbReference type="SUPFAM" id="SSF52467">
    <property type="entry name" value="DHS-like NAD/FAD-binding domain"/>
    <property type="match status" value="1"/>
</dbReference>
<dbReference type="Pfam" id="PF02776">
    <property type="entry name" value="TPP_enzyme_N"/>
    <property type="match status" value="1"/>
</dbReference>
<keyword evidence="8 12" id="KW-0786">Thiamine pyrophosphate</keyword>
<dbReference type="OrthoDB" id="3970464at2759"/>
<evidence type="ECO:0000256" key="1">
    <source>
        <dbReference type="ARBA" id="ARBA00001964"/>
    </source>
</evidence>
<keyword evidence="16" id="KW-0670">Pyruvate</keyword>
<dbReference type="InterPro" id="IPR047213">
    <property type="entry name" value="TPP_PYR_PDC_IPDC-like"/>
</dbReference>
<organism evidence="16 17">
    <name type="scientific">Trichosporon asahii var. asahii (strain ATCC 90039 / CBS 2479 / JCM 2466 / KCTC 7840 / NBRC 103889/ NCYC 2677 / UAMH 7654)</name>
    <name type="common">Yeast</name>
    <dbReference type="NCBI Taxonomy" id="1186058"/>
    <lineage>
        <taxon>Eukaryota</taxon>
        <taxon>Fungi</taxon>
        <taxon>Dikarya</taxon>
        <taxon>Basidiomycota</taxon>
        <taxon>Agaricomycotina</taxon>
        <taxon>Tremellomycetes</taxon>
        <taxon>Trichosporonales</taxon>
        <taxon>Trichosporonaceae</taxon>
        <taxon>Trichosporon</taxon>
    </lineage>
</organism>
<evidence type="ECO:0000256" key="9">
    <source>
        <dbReference type="ARBA" id="ARBA00023128"/>
    </source>
</evidence>
<dbReference type="InterPro" id="IPR000399">
    <property type="entry name" value="TPP-bd_CS"/>
</dbReference>
<dbReference type="InterPro" id="IPR012110">
    <property type="entry name" value="PDC/IPDC-like"/>
</dbReference>
<dbReference type="HOGENOM" id="CLU_013748_0_2_1"/>
<dbReference type="PROSITE" id="PS00187">
    <property type="entry name" value="TPP_ENZYMES"/>
    <property type="match status" value="1"/>
</dbReference>
<dbReference type="PANTHER" id="PTHR43452:SF30">
    <property type="entry name" value="PYRUVATE DECARBOXYLASE ISOZYME 1-RELATED"/>
    <property type="match status" value="1"/>
</dbReference>
<dbReference type="Pfam" id="PF02775">
    <property type="entry name" value="TPP_enzyme_C"/>
    <property type="match status" value="1"/>
</dbReference>
<evidence type="ECO:0000256" key="7">
    <source>
        <dbReference type="ARBA" id="ARBA00022946"/>
    </source>
</evidence>
<dbReference type="InterPro" id="IPR029035">
    <property type="entry name" value="DHS-like_NAD/FAD-binding_dom"/>
</dbReference>
<dbReference type="GO" id="GO:0005634">
    <property type="term" value="C:nucleus"/>
    <property type="evidence" value="ECO:0007669"/>
    <property type="project" value="TreeGrafter"/>
</dbReference>
<protein>
    <submittedName>
        <fullName evidence="16">Pyruvate decarboxylase</fullName>
    </submittedName>
</protein>
<keyword evidence="9" id="KW-0496">Mitochondrion</keyword>
<dbReference type="Proteomes" id="UP000002748">
    <property type="component" value="Unassembled WGS sequence"/>
</dbReference>
<evidence type="ECO:0000313" key="17">
    <source>
        <dbReference type="Proteomes" id="UP000002748"/>
    </source>
</evidence>
<sequence length="604" mass="65677">MSTTKPANGTANGTANGSASGTIPFADYMIARFKQAGVKQIFGVPGDYQLEMLDYFERDPDVQWVGNANELGAAYAADGYARVRGGLAVCVTTFGVGELSALGGIGGALAERLPVVHLVGSPRSPLQHTNALVHHTVNEPGQYQKFTKMSEPISAATCVLINVKEDSDLSLGDAFDAAITTCIEEGKPVYIDVPLDYNHKQVSKAALDKPLPKFGAPKKGIRRNLTDPPLGQVMDEVVESILDKFTAAKNPVVLADLYAERYGMRSVVRELVEKTGMRAFCSPTSKTLLDEQASSYAGSYGGTTSLAPVSKEFEAADFVLYIGAMKSDTNTGRFTTKVHGAVEMYIDRCVIGTAEYRDIDMRELVPRLLPFIAEAAKSKGLKVKQESVEDKVKAGTVLAYKTGVEGDVISQEWFWPRMAAWFQDTDVLLGEMGTAAFGMLPLALPTNAQYHSQCMWGAIGWSVGAALGAALAAREIDPAKRTLLFVGDGSLQLTAQEIGTMVRRGLCPHIFVINNDGYEIERLIHGPDAKYNDIANWDYTMLLPLFAGRTGMKHETHSVKTQAELQKLLEDKEFAKPDRIRVIEVFIPKGDAPHVLAQILQKKM</sequence>
<feature type="binding site" evidence="11">
    <location>
        <position position="517"/>
    </location>
    <ligand>
        <name>Mg(2+)</name>
        <dbReference type="ChEBI" id="CHEBI:18420"/>
    </ligand>
</feature>
<evidence type="ECO:0000256" key="2">
    <source>
        <dbReference type="ARBA" id="ARBA00004173"/>
    </source>
</evidence>
<dbReference type="Gene3D" id="3.40.50.1220">
    <property type="entry name" value="TPP-binding domain"/>
    <property type="match status" value="1"/>
</dbReference>
<dbReference type="PIRSF" id="PIRSF036565">
    <property type="entry name" value="Pyruvt_ip_decrb"/>
    <property type="match status" value="1"/>
</dbReference>
<dbReference type="GO" id="GO:0005829">
    <property type="term" value="C:cytosol"/>
    <property type="evidence" value="ECO:0007669"/>
    <property type="project" value="TreeGrafter"/>
</dbReference>
<dbReference type="InterPro" id="IPR047214">
    <property type="entry name" value="TPP_PDC_IPDC"/>
</dbReference>
<comment type="similarity">
    <text evidence="3 12">Belongs to the TPP enzyme family.</text>
</comment>
<evidence type="ECO:0000256" key="12">
    <source>
        <dbReference type="RuleBase" id="RU362132"/>
    </source>
</evidence>
<comment type="subcellular location">
    <subcellularLocation>
        <location evidence="2">Mitochondrion</location>
    </subcellularLocation>
</comment>
<evidence type="ECO:0000256" key="5">
    <source>
        <dbReference type="ARBA" id="ARBA00022793"/>
    </source>
</evidence>
<dbReference type="EMBL" id="ALBS01000337">
    <property type="protein sequence ID" value="EJT45068.1"/>
    <property type="molecule type" value="Genomic_DNA"/>
</dbReference>
<dbReference type="GO" id="GO:0000949">
    <property type="term" value="P:aromatic amino acid family catabolic process to alcohol via Ehrlich pathway"/>
    <property type="evidence" value="ECO:0007669"/>
    <property type="project" value="TreeGrafter"/>
</dbReference>
<reference evidence="16 17" key="1">
    <citation type="journal article" date="2012" name="Eukaryot. Cell">
        <title>Draft genome sequence of CBS 2479, the standard type strain of Trichosporon asahii.</title>
        <authorList>
            <person name="Yang R.Y."/>
            <person name="Li H.T."/>
            <person name="Zhu H."/>
            <person name="Zhou G.P."/>
            <person name="Wang M."/>
            <person name="Wang L."/>
        </authorList>
    </citation>
    <scope>NUCLEOTIDE SEQUENCE [LARGE SCALE GENOMIC DNA]</scope>
    <source>
        <strain evidence="17">ATCC 90039 / CBS 2479 / JCM 2466 / KCTC 7840 / NCYC 2677 / UAMH 7654</strain>
    </source>
</reference>
<gene>
    <name evidence="16" type="ORF">A1Q1_06560</name>
</gene>
<dbReference type="InterPro" id="IPR011766">
    <property type="entry name" value="TPP_enzyme_TPP-bd"/>
</dbReference>
<evidence type="ECO:0000256" key="3">
    <source>
        <dbReference type="ARBA" id="ARBA00007812"/>
    </source>
</evidence>
<dbReference type="GeneID" id="25990072"/>
<dbReference type="InterPro" id="IPR029061">
    <property type="entry name" value="THDP-binding"/>
</dbReference>
<dbReference type="AlphaFoldDB" id="J5Q259"/>
<dbReference type="GO" id="GO:0004737">
    <property type="term" value="F:pyruvate decarboxylase activity"/>
    <property type="evidence" value="ECO:0007669"/>
    <property type="project" value="TreeGrafter"/>
</dbReference>
<comment type="caution">
    <text evidence="16">The sequence shown here is derived from an EMBL/GenBank/DDBJ whole genome shotgun (WGS) entry which is preliminary data.</text>
</comment>
<dbReference type="InterPro" id="IPR012000">
    <property type="entry name" value="Thiamin_PyroP_enz_cen_dom"/>
</dbReference>
<evidence type="ECO:0000313" key="16">
    <source>
        <dbReference type="EMBL" id="EJT45068.1"/>
    </source>
</evidence>
<keyword evidence="10" id="KW-0456">Lyase</keyword>
<feature type="domain" description="Thiamine pyrophosphate enzyme N-terminal TPP-binding" evidence="15">
    <location>
        <begin position="25"/>
        <end position="132"/>
    </location>
</feature>
<evidence type="ECO:0000256" key="10">
    <source>
        <dbReference type="ARBA" id="ARBA00023239"/>
    </source>
</evidence>
<keyword evidence="6 11" id="KW-0460">Magnesium</keyword>
<evidence type="ECO:0000259" key="15">
    <source>
        <dbReference type="Pfam" id="PF02776"/>
    </source>
</evidence>
<evidence type="ECO:0000256" key="6">
    <source>
        <dbReference type="ARBA" id="ARBA00022842"/>
    </source>
</evidence>
<comment type="cofactor">
    <cofactor evidence="1">
        <name>thiamine diphosphate</name>
        <dbReference type="ChEBI" id="CHEBI:58937"/>
    </cofactor>
</comment>
<dbReference type="GO" id="GO:0005739">
    <property type="term" value="C:mitochondrion"/>
    <property type="evidence" value="ECO:0007669"/>
    <property type="project" value="UniProtKB-SubCell"/>
</dbReference>
<proteinExistence type="inferred from homology"/>
<dbReference type="GO" id="GO:0030976">
    <property type="term" value="F:thiamine pyrophosphate binding"/>
    <property type="evidence" value="ECO:0007669"/>
    <property type="project" value="InterPro"/>
</dbReference>
<dbReference type="PANTHER" id="PTHR43452">
    <property type="entry name" value="PYRUVATE DECARBOXYLASE"/>
    <property type="match status" value="1"/>
</dbReference>
<evidence type="ECO:0000256" key="11">
    <source>
        <dbReference type="PIRSR" id="PIRSR036565-2"/>
    </source>
</evidence>
<feature type="domain" description="Thiamine pyrophosphate enzyme central" evidence="13">
    <location>
        <begin position="239"/>
        <end position="335"/>
    </location>
</feature>
<dbReference type="VEuPathDB" id="FungiDB:A1Q1_06560"/>
<evidence type="ECO:0000259" key="13">
    <source>
        <dbReference type="Pfam" id="PF00205"/>
    </source>
</evidence>
<dbReference type="Pfam" id="PF00205">
    <property type="entry name" value="TPP_enzyme_M"/>
    <property type="match status" value="1"/>
</dbReference>
<evidence type="ECO:0000256" key="8">
    <source>
        <dbReference type="ARBA" id="ARBA00023052"/>
    </source>
</evidence>
<evidence type="ECO:0000259" key="14">
    <source>
        <dbReference type="Pfam" id="PF02775"/>
    </source>
</evidence>
<accession>J5Q259</accession>
<keyword evidence="5" id="KW-0210">Decarboxylase</keyword>
<dbReference type="RefSeq" id="XP_014177149.1">
    <property type="nucleotide sequence ID" value="XM_014321674.1"/>
</dbReference>
<feature type="binding site" evidence="11">
    <location>
        <position position="488"/>
    </location>
    <ligand>
        <name>Mg(2+)</name>
        <dbReference type="ChEBI" id="CHEBI:18420"/>
    </ligand>
</feature>
<comment type="cofactor">
    <cofactor evidence="11">
        <name>Mg(2+)</name>
        <dbReference type="ChEBI" id="CHEBI:18420"/>
    </cofactor>
    <text evidence="11">Binds 1 Mg(2+) per subunit.</text>
</comment>
<dbReference type="FunFam" id="3.40.50.970:FF:000024">
    <property type="entry name" value="Pyruvate decarboxylase isozyme"/>
    <property type="match status" value="1"/>
</dbReference>